<organism evidence="2 3">
    <name type="scientific">Actinacidiphila acidipaludis</name>
    <dbReference type="NCBI Taxonomy" id="2873382"/>
    <lineage>
        <taxon>Bacteria</taxon>
        <taxon>Bacillati</taxon>
        <taxon>Actinomycetota</taxon>
        <taxon>Actinomycetes</taxon>
        <taxon>Kitasatosporales</taxon>
        <taxon>Streptomycetaceae</taxon>
        <taxon>Actinacidiphila</taxon>
    </lineage>
</organism>
<reference evidence="2 3" key="1">
    <citation type="submission" date="2021-08" db="EMBL/GenBank/DDBJ databases">
        <title>WGS of actinomycetes from Thailand.</title>
        <authorList>
            <person name="Thawai C."/>
        </authorList>
    </citation>
    <scope>NUCLEOTIDE SEQUENCE [LARGE SCALE GENOMIC DNA]</scope>
    <source>
        <strain evidence="2 3">PLK6-54</strain>
    </source>
</reference>
<name>A0ABS7QA70_9ACTN</name>
<dbReference type="InterPro" id="IPR046224">
    <property type="entry name" value="DUF6257"/>
</dbReference>
<feature type="compositionally biased region" description="Basic and acidic residues" evidence="1">
    <location>
        <begin position="35"/>
        <end position="53"/>
    </location>
</feature>
<keyword evidence="3" id="KW-1185">Reference proteome</keyword>
<protein>
    <submittedName>
        <fullName evidence="2">DUF6257 family protein</fullName>
    </submittedName>
</protein>
<dbReference type="Proteomes" id="UP000778578">
    <property type="component" value="Unassembled WGS sequence"/>
</dbReference>
<dbReference type="EMBL" id="JAINZZ010000023">
    <property type="protein sequence ID" value="MBY8879736.1"/>
    <property type="molecule type" value="Genomic_DNA"/>
</dbReference>
<gene>
    <name evidence="2" type="ORF">K7862_19130</name>
</gene>
<comment type="caution">
    <text evidence="2">The sequence shown here is derived from an EMBL/GenBank/DDBJ whole genome shotgun (WGS) entry which is preliminary data.</text>
</comment>
<proteinExistence type="predicted"/>
<sequence length="60" mass="6780">MRTHPNDPPLTGWEAAQLTALTARMAKRSLAGPDVDQRDLQNKLDRILDGARKRQEKAKK</sequence>
<evidence type="ECO:0000313" key="3">
    <source>
        <dbReference type="Proteomes" id="UP000778578"/>
    </source>
</evidence>
<dbReference type="Pfam" id="PF19771">
    <property type="entry name" value="DUF6257"/>
    <property type="match status" value="1"/>
</dbReference>
<feature type="region of interest" description="Disordered" evidence="1">
    <location>
        <begin position="30"/>
        <end position="60"/>
    </location>
</feature>
<evidence type="ECO:0000256" key="1">
    <source>
        <dbReference type="SAM" id="MobiDB-lite"/>
    </source>
</evidence>
<evidence type="ECO:0000313" key="2">
    <source>
        <dbReference type="EMBL" id="MBY8879736.1"/>
    </source>
</evidence>
<accession>A0ABS7QA70</accession>